<dbReference type="CDD" id="cd00130">
    <property type="entry name" value="PAS"/>
    <property type="match status" value="1"/>
</dbReference>
<keyword evidence="12" id="KW-1185">Reference proteome</keyword>
<dbReference type="AlphaFoldDB" id="A0A2W6MW39"/>
<proteinExistence type="predicted"/>
<feature type="transmembrane region" description="Helical" evidence="9">
    <location>
        <begin position="37"/>
        <end position="59"/>
    </location>
</feature>
<dbReference type="Gene3D" id="3.30.450.20">
    <property type="entry name" value="PAS domain"/>
    <property type="match status" value="1"/>
</dbReference>
<evidence type="ECO:0000259" key="10">
    <source>
        <dbReference type="PROSITE" id="PS50109"/>
    </source>
</evidence>
<dbReference type="CDD" id="cd00075">
    <property type="entry name" value="HATPase"/>
    <property type="match status" value="1"/>
</dbReference>
<evidence type="ECO:0000256" key="8">
    <source>
        <dbReference type="SAM" id="Coils"/>
    </source>
</evidence>
<comment type="catalytic activity">
    <reaction evidence="1">
        <text>ATP + protein L-histidine = ADP + protein N-phospho-L-histidine.</text>
        <dbReference type="EC" id="2.7.13.3"/>
    </reaction>
</comment>
<evidence type="ECO:0000256" key="9">
    <source>
        <dbReference type="SAM" id="Phobius"/>
    </source>
</evidence>
<dbReference type="Pfam" id="PF00512">
    <property type="entry name" value="HisKA"/>
    <property type="match status" value="1"/>
</dbReference>
<dbReference type="PANTHER" id="PTHR45453:SF1">
    <property type="entry name" value="PHOSPHATE REGULON SENSOR PROTEIN PHOR"/>
    <property type="match status" value="1"/>
</dbReference>
<dbReference type="SUPFAM" id="SSF47384">
    <property type="entry name" value="Homodimeric domain of signal transducing histidine kinase"/>
    <property type="match status" value="1"/>
</dbReference>
<dbReference type="InterPro" id="IPR035965">
    <property type="entry name" value="PAS-like_dom_sf"/>
</dbReference>
<dbReference type="PRINTS" id="PR00344">
    <property type="entry name" value="BCTRLSENSOR"/>
</dbReference>
<dbReference type="PROSITE" id="PS50109">
    <property type="entry name" value="HIS_KIN"/>
    <property type="match status" value="1"/>
</dbReference>
<dbReference type="CDD" id="cd00082">
    <property type="entry name" value="HisKA"/>
    <property type="match status" value="1"/>
</dbReference>
<evidence type="ECO:0000256" key="6">
    <source>
        <dbReference type="ARBA" id="ARBA00023012"/>
    </source>
</evidence>
<dbReference type="SUPFAM" id="SSF55874">
    <property type="entry name" value="ATPase domain of HSP90 chaperone/DNA topoisomerase II/histidine kinase"/>
    <property type="match status" value="1"/>
</dbReference>
<dbReference type="InterPro" id="IPR050351">
    <property type="entry name" value="BphY/WalK/GraS-like"/>
</dbReference>
<keyword evidence="8" id="KW-0175">Coiled coil</keyword>
<organism evidence="11 12">
    <name type="scientific">Helicobacter valdiviensis</name>
    <dbReference type="NCBI Taxonomy" id="1458358"/>
    <lineage>
        <taxon>Bacteria</taxon>
        <taxon>Pseudomonadati</taxon>
        <taxon>Campylobacterota</taxon>
        <taxon>Epsilonproteobacteria</taxon>
        <taxon>Campylobacterales</taxon>
        <taxon>Helicobacteraceae</taxon>
        <taxon>Helicobacter</taxon>
    </lineage>
</organism>
<dbReference type="FunFam" id="1.10.287.130:FF:000001">
    <property type="entry name" value="Two-component sensor histidine kinase"/>
    <property type="match status" value="1"/>
</dbReference>
<evidence type="ECO:0000256" key="7">
    <source>
        <dbReference type="ARBA" id="ARBA00023136"/>
    </source>
</evidence>
<keyword evidence="9" id="KW-0812">Transmembrane</keyword>
<protein>
    <recommendedName>
        <fullName evidence="2">histidine kinase</fullName>
        <ecNumber evidence="2">2.7.13.3</ecNumber>
    </recommendedName>
</protein>
<evidence type="ECO:0000256" key="4">
    <source>
        <dbReference type="ARBA" id="ARBA00022679"/>
    </source>
</evidence>
<reference evidence="11 12" key="1">
    <citation type="submission" date="2017-03" db="EMBL/GenBank/DDBJ databases">
        <title>Genomic and clinical evidence uncovers the enterohepatic species Helicobacter valdiviensis as a potential human intestinal pathogen.</title>
        <authorList>
            <person name="Fresia P."/>
            <person name="Jara R."/>
            <person name="Sierra R."/>
            <person name="Ferres I."/>
            <person name="Greif G."/>
            <person name="Iraola G."/>
            <person name="Collado L."/>
        </authorList>
    </citation>
    <scope>NUCLEOTIDE SEQUENCE [LARGE SCALE GENOMIC DNA]</scope>
    <source>
        <strain evidence="11 12">WBE14</strain>
    </source>
</reference>
<dbReference type="Gene3D" id="1.10.287.130">
    <property type="match status" value="1"/>
</dbReference>
<name>A0A2W6MW39_9HELI</name>
<dbReference type="InterPro" id="IPR003661">
    <property type="entry name" value="HisK_dim/P_dom"/>
</dbReference>
<dbReference type="InterPro" id="IPR036890">
    <property type="entry name" value="HATPase_C_sf"/>
</dbReference>
<dbReference type="GO" id="GO:0005886">
    <property type="term" value="C:plasma membrane"/>
    <property type="evidence" value="ECO:0007669"/>
    <property type="project" value="TreeGrafter"/>
</dbReference>
<dbReference type="InterPro" id="IPR036097">
    <property type="entry name" value="HisK_dim/P_sf"/>
</dbReference>
<dbReference type="Proteomes" id="UP000249746">
    <property type="component" value="Unassembled WGS sequence"/>
</dbReference>
<dbReference type="InterPro" id="IPR004358">
    <property type="entry name" value="Sig_transdc_His_kin-like_C"/>
</dbReference>
<dbReference type="SMART" id="SM00388">
    <property type="entry name" value="HisKA"/>
    <property type="match status" value="1"/>
</dbReference>
<dbReference type="InterPro" id="IPR000014">
    <property type="entry name" value="PAS"/>
</dbReference>
<evidence type="ECO:0000313" key="12">
    <source>
        <dbReference type="Proteomes" id="UP000249746"/>
    </source>
</evidence>
<dbReference type="SUPFAM" id="SSF55785">
    <property type="entry name" value="PYP-like sensor domain (PAS domain)"/>
    <property type="match status" value="1"/>
</dbReference>
<keyword evidence="9" id="KW-1133">Transmembrane helix</keyword>
<dbReference type="GO" id="GO:0000155">
    <property type="term" value="F:phosphorelay sensor kinase activity"/>
    <property type="evidence" value="ECO:0007669"/>
    <property type="project" value="InterPro"/>
</dbReference>
<dbReference type="PANTHER" id="PTHR45453">
    <property type="entry name" value="PHOSPHATE REGULON SENSOR PROTEIN PHOR"/>
    <property type="match status" value="1"/>
</dbReference>
<keyword evidence="7 9" id="KW-0472">Membrane</keyword>
<dbReference type="SMART" id="SM00387">
    <property type="entry name" value="HATPase_c"/>
    <property type="match status" value="1"/>
</dbReference>
<accession>A0A2W6MW39</accession>
<dbReference type="Gene3D" id="3.30.565.10">
    <property type="entry name" value="Histidine kinase-like ATPase, C-terminal domain"/>
    <property type="match status" value="1"/>
</dbReference>
<evidence type="ECO:0000256" key="5">
    <source>
        <dbReference type="ARBA" id="ARBA00022777"/>
    </source>
</evidence>
<keyword evidence="3" id="KW-0597">Phosphoprotein</keyword>
<dbReference type="GO" id="GO:0016036">
    <property type="term" value="P:cellular response to phosphate starvation"/>
    <property type="evidence" value="ECO:0007669"/>
    <property type="project" value="TreeGrafter"/>
</dbReference>
<dbReference type="InterPro" id="IPR003594">
    <property type="entry name" value="HATPase_dom"/>
</dbReference>
<keyword evidence="4" id="KW-0808">Transferase</keyword>
<evidence type="ECO:0000256" key="2">
    <source>
        <dbReference type="ARBA" id="ARBA00012438"/>
    </source>
</evidence>
<dbReference type="Pfam" id="PF02518">
    <property type="entry name" value="HATPase_c"/>
    <property type="match status" value="1"/>
</dbReference>
<keyword evidence="5" id="KW-0418">Kinase</keyword>
<dbReference type="FunFam" id="3.30.565.10:FF:000006">
    <property type="entry name" value="Sensor histidine kinase WalK"/>
    <property type="match status" value="1"/>
</dbReference>
<evidence type="ECO:0000313" key="11">
    <source>
        <dbReference type="EMBL" id="PZT48562.1"/>
    </source>
</evidence>
<evidence type="ECO:0000256" key="3">
    <source>
        <dbReference type="ARBA" id="ARBA00022553"/>
    </source>
</evidence>
<gene>
    <name evidence="11" type="ORF">B6S12_03395</name>
</gene>
<sequence>MQSKMLYYATQATLQNEIVVLRLAMPKSNVEENFEEFLPFFALEFVLCLLLSFMIARVLTASIIKPLKTLTLDNLSQKMPYRELEPFIKALKQEHKAVKNKLKGLEHKQNQMLLLTQNMSDGIILLNKDGKILLVNERAEEYFNAISNLHSIYELKDALFLQKILPLLTLFKKHKKQQTEFVTLGNKECEVVFCPIHSKDKFKGIIIILHDLDAQKQAQKLRREFSANVTHELKTPLTSILASSEMLSNGLVSKEDTQQFLQKIEKEAKRLLEMIDEILRLSFLDEAQDHLPMQTVELKNIIQNVFERLKIIANNNKITLLSDLQECTIRGNGELLENLIYNLCDNAIKYNNKGGFVKVTLKKEQDGICLSVKDNGIGIPKESHKRIFERFYCVDKGRSKQLGGTGLGLSIVKSVAKLHHAKIEVKSKAGKGSEFLFYFP</sequence>
<dbReference type="EC" id="2.7.13.3" evidence="2"/>
<comment type="caution">
    <text evidence="11">The sequence shown here is derived from an EMBL/GenBank/DDBJ whole genome shotgun (WGS) entry which is preliminary data.</text>
</comment>
<keyword evidence="6" id="KW-0902">Two-component regulatory system</keyword>
<dbReference type="InterPro" id="IPR005467">
    <property type="entry name" value="His_kinase_dom"/>
</dbReference>
<feature type="coiled-coil region" evidence="8">
    <location>
        <begin position="254"/>
        <end position="281"/>
    </location>
</feature>
<evidence type="ECO:0000256" key="1">
    <source>
        <dbReference type="ARBA" id="ARBA00000085"/>
    </source>
</evidence>
<dbReference type="Pfam" id="PF13188">
    <property type="entry name" value="PAS_8"/>
    <property type="match status" value="1"/>
</dbReference>
<dbReference type="GO" id="GO:0004721">
    <property type="term" value="F:phosphoprotein phosphatase activity"/>
    <property type="evidence" value="ECO:0007669"/>
    <property type="project" value="TreeGrafter"/>
</dbReference>
<dbReference type="EMBL" id="NBIU01000006">
    <property type="protein sequence ID" value="PZT48562.1"/>
    <property type="molecule type" value="Genomic_DNA"/>
</dbReference>
<feature type="domain" description="Histidine kinase" evidence="10">
    <location>
        <begin position="228"/>
        <end position="440"/>
    </location>
</feature>